<dbReference type="EMBL" id="JAIQUM010000037">
    <property type="protein sequence ID" value="MBZ5751662.1"/>
    <property type="molecule type" value="Genomic_DNA"/>
</dbReference>
<dbReference type="RefSeq" id="WP_224139988.1">
    <property type="nucleotide sequence ID" value="NZ_JAIQUM010000037.1"/>
</dbReference>
<accession>A0ABS7UUC3</accession>
<keyword evidence="2" id="KW-1185">Reference proteome</keyword>
<comment type="caution">
    <text evidence="1">The sequence shown here is derived from an EMBL/GenBank/DDBJ whole genome shotgun (WGS) entry which is preliminary data.</text>
</comment>
<proteinExistence type="predicted"/>
<organism evidence="1 2">
    <name type="scientific">Metabacillus rhizolycopersici</name>
    <dbReference type="NCBI Taxonomy" id="2875709"/>
    <lineage>
        <taxon>Bacteria</taxon>
        <taxon>Bacillati</taxon>
        <taxon>Bacillota</taxon>
        <taxon>Bacilli</taxon>
        <taxon>Bacillales</taxon>
        <taxon>Bacillaceae</taxon>
        <taxon>Metabacillus</taxon>
    </lineage>
</organism>
<dbReference type="Proteomes" id="UP001165287">
    <property type="component" value="Unassembled WGS sequence"/>
</dbReference>
<evidence type="ECO:0000313" key="1">
    <source>
        <dbReference type="EMBL" id="MBZ5751662.1"/>
    </source>
</evidence>
<reference evidence="1" key="1">
    <citation type="submission" date="2024-05" db="EMBL/GenBank/DDBJ databases">
        <title>Metabacillus sp. nov., isolated from the rhizosphere soil of tomato plants.</title>
        <authorList>
            <person name="Ma R."/>
        </authorList>
    </citation>
    <scope>NUCLEOTIDE SEQUENCE</scope>
    <source>
        <strain evidence="1">DBTR6</strain>
    </source>
</reference>
<protein>
    <submittedName>
        <fullName evidence="1">Uncharacterized protein</fullName>
    </submittedName>
</protein>
<sequence length="75" mass="8763">MKMKVVMNSGKEYVIKEDDYTVNDFLESLYNELPTGGRVLKNIFIYLDRDEKIIINPSHISSIEVLNEQSKRVLK</sequence>
<name>A0ABS7UUC3_9BACI</name>
<evidence type="ECO:0000313" key="2">
    <source>
        <dbReference type="Proteomes" id="UP001165287"/>
    </source>
</evidence>
<gene>
    <name evidence="1" type="ORF">K9V48_15765</name>
</gene>